<reference evidence="1" key="1">
    <citation type="journal article" date="2021" name="Proc. Natl. Acad. Sci. U.S.A.">
        <title>A Catalog of Tens of Thousands of Viruses from Human Metagenomes Reveals Hidden Associations with Chronic Diseases.</title>
        <authorList>
            <person name="Tisza M.J."/>
            <person name="Buck C.B."/>
        </authorList>
    </citation>
    <scope>NUCLEOTIDE SEQUENCE</scope>
    <source>
        <strain evidence="1">CtXZx16</strain>
    </source>
</reference>
<name>A0A8S5ML87_9CAUD</name>
<proteinExistence type="predicted"/>
<sequence>MKYYGKINYTIDKEHPDIKYMKDWTEDKVLSFYDIYAFDDNYTQEDCINYIKRDLKLVAGGGYNSDHIHNVTFEIERCD</sequence>
<organism evidence="1">
    <name type="scientific">Siphoviridae sp. ctXZx16</name>
    <dbReference type="NCBI Taxonomy" id="2826371"/>
    <lineage>
        <taxon>Viruses</taxon>
        <taxon>Duplodnaviria</taxon>
        <taxon>Heunggongvirae</taxon>
        <taxon>Uroviricota</taxon>
        <taxon>Caudoviricetes</taxon>
    </lineage>
</organism>
<accession>A0A8S5ML87</accession>
<dbReference type="EMBL" id="BK014925">
    <property type="protein sequence ID" value="DAD82988.1"/>
    <property type="molecule type" value="Genomic_DNA"/>
</dbReference>
<evidence type="ECO:0000313" key="1">
    <source>
        <dbReference type="EMBL" id="DAD82988.1"/>
    </source>
</evidence>
<protein>
    <submittedName>
        <fullName evidence="1">Uncharacterized protein</fullName>
    </submittedName>
</protein>